<dbReference type="InterPro" id="IPR018337">
    <property type="entry name" value="Cell_wall/Cho-bd_repeat"/>
</dbReference>
<dbReference type="InterPro" id="IPR001119">
    <property type="entry name" value="SLH_dom"/>
</dbReference>
<feature type="domain" description="SLH" evidence="5">
    <location>
        <begin position="1536"/>
        <end position="1599"/>
    </location>
</feature>
<dbReference type="PROSITE" id="PS51272">
    <property type="entry name" value="SLH"/>
    <property type="match status" value="3"/>
</dbReference>
<evidence type="ECO:0000256" key="3">
    <source>
        <dbReference type="SAM" id="MobiDB-lite"/>
    </source>
</evidence>
<feature type="chain" id="PRO_5003261098" evidence="4">
    <location>
        <begin position="26"/>
        <end position="1851"/>
    </location>
</feature>
<dbReference type="PROSITE" id="PS51170">
    <property type="entry name" value="CW"/>
    <property type="match status" value="2"/>
</dbReference>
<feature type="compositionally biased region" description="Gly residues" evidence="3">
    <location>
        <begin position="1299"/>
        <end position="1308"/>
    </location>
</feature>
<keyword evidence="1" id="KW-0677">Repeat</keyword>
<keyword evidence="4" id="KW-0732">Signal</keyword>
<gene>
    <name evidence="6" type="ordered locus">Sgly_3055</name>
</gene>
<name>F0T0F1_SYNGF</name>
<evidence type="ECO:0000256" key="1">
    <source>
        <dbReference type="ARBA" id="ARBA00022737"/>
    </source>
</evidence>
<feature type="repeat" description="Cell wall-binding" evidence="2">
    <location>
        <begin position="1812"/>
        <end position="1831"/>
    </location>
</feature>
<dbReference type="Gene3D" id="2.10.270.10">
    <property type="entry name" value="Cholin Binding"/>
    <property type="match status" value="2"/>
</dbReference>
<evidence type="ECO:0000259" key="5">
    <source>
        <dbReference type="PROSITE" id="PS51272"/>
    </source>
</evidence>
<protein>
    <submittedName>
        <fullName evidence="6">S-layer domain-containing protein</fullName>
    </submittedName>
</protein>
<reference evidence="7" key="2">
    <citation type="submission" date="2011-02" db="EMBL/GenBank/DDBJ databases">
        <title>The complete genome of Syntrophobotulus glycolicus DSM 8271.</title>
        <authorList>
            <person name="Lucas S."/>
            <person name="Copeland A."/>
            <person name="Lapidus A."/>
            <person name="Bruce D."/>
            <person name="Goodwin L."/>
            <person name="Pitluck S."/>
            <person name="Kyrpides N."/>
            <person name="Mavromatis K."/>
            <person name="Pagani I."/>
            <person name="Ivanova N."/>
            <person name="Mikhailova N."/>
            <person name="Chertkov O."/>
            <person name="Held B."/>
            <person name="Detter J.C."/>
            <person name="Tapia R."/>
            <person name="Han C."/>
            <person name="Land M."/>
            <person name="Hauser L."/>
            <person name="Markowitz V."/>
            <person name="Cheng J.-F."/>
            <person name="Hugenholtz P."/>
            <person name="Woyke T."/>
            <person name="Wu D."/>
            <person name="Spring S."/>
            <person name="Schroeder M."/>
            <person name="Brambilla E."/>
            <person name="Klenk H.-P."/>
            <person name="Eisen J.A."/>
        </authorList>
    </citation>
    <scope>NUCLEOTIDE SEQUENCE [LARGE SCALE GENOMIC DNA]</scope>
    <source>
        <strain evidence="7">DSM 8271 / FlGlyR</strain>
    </source>
</reference>
<feature type="repeat" description="Cell wall-binding" evidence="2">
    <location>
        <begin position="1787"/>
        <end position="1810"/>
    </location>
</feature>
<sequence>MKKRLLSVALALCMVVTLLPVSAMAEETGALGKSGEITSFEPLAETEKAVALGTLLENLELPQTLTATVRTAKLVQDSESSAPADNSDTQDGGTVSDNGGTTPAAEDSDHQLAGTPSDAQEPSADGDHDEPIQVQAATGSEWEENTVEIPVTWASADYDMDTKGSYVFTPVIEGYTVSADLPEITVTVGSMALSALSATIALSSTDLWVGGTQVTATGAVSGSGIEGTVTYDADQNILTLNGATITSAYTDGSNNKYGIYTTGSLSIVLSGTNTITAQDNGSDGKTYVIYTGGSLAISGSGTLAANGGTGTASYGIYAAAVSVEESAEVTATGGEASTSCGIYATAVSVEESAVVTATGGEATGSYGIDATTVSIKENARVTATGGYGSSKSYGIYSANTVAISGAANVKATSGTGASSGISDVYGIFVRTGNLTIEDSAIFEATGNNSNRDSCGIVVVTGDIIISGGTVTAESLAAASISYGIYVNTGSITISEATVTAKGGTASTSHGIYAGNGSITISGATVTAEGGTASASKGITAFIQSITISRSEVTAKGGTVAMSKVPSYAGVQVSAGTLIDGSNAATVKLTSSNITSLKYIKIEPKASGAEQFDLAAGGTYYFDLSGETGNIGTVNTALPDTTLHYVPFTYVGTVTAYRLESSSNGDTGASAAATASDRSLFVGDYNIGNNISWDTLSTNGLIFGKTFDGNYKLRALSAGSSEVDSKGSPATNEWDQILDKANSTDNTTGWIKNWSAQYSWGQDTSETVSLYRAMRGFSGARTWSFNMSTDPNYAFRPALEVLEPDTLGDDGLKAVTLNLNGGTLKGDTANIKIICAGNSFKAPSGEGLTAPEGKTFTNWKDTNSTTTYAAGVAVPKTVTGLTAQWEVSITEIPVPTANTGLKWTGSVLTGVNAGIGYTLSGDYQKTEVGDYTATATPQSGYAWNDSTATPQSIPWSIAKADGPAAPTTLSGVAPSSAGGTDGKITGTTAAMEYADNAGFSNAQDCTATETTSLSAGTYFVRVKATATHEAGVYTTVTVAAGVTKIAVPAANTGLQWTGSVLSGVSAGTGYTLGGTFEATAVGDYTATATPQSGYAWNDSTTTATNISWSIAKADGPAAPTGLSGVATSSAGGTDGKITGTSAAMEYADNTGFTNAQDCTATETTSLSEGTYYVRVKTTATHEAGAYATVTVAPDPDIATVAAAKTAAQNAGYANMTQAAATNEDAIKTALKNTAETAVGNSAITVTITKVSYTPPTVGTAAKPSGTNGSYTFTVTVSKGGQSETTEQKIIAITATRYTRGTGGGSGGGSYTPVQSTKPTEPVSGSTENKAAVDNNGNANVSLTDKNITDALADAKAVAAKKGVNAGDITAAIHVTTGGKDASTVTVNLPKTTQEQVIGNKIASVQLVIDRPDLTLGINLAAVTEMNGQAKADVQLSATRMDNAKLSGDAKTAIGNRPTFDFKAAYGNGKSVTNFGKGRVSVEIPYTLQEGEAAGNVCAVYVDANGKVTYLTDSSYDAKRGTVVFSTGHFSTYGIAYKAGFNFTDINGHWAEEDILFSANRGILAGTGTTTFSPNAPMTRGMFVTALGRLANADISAYKKSSFSDVKTDSYYMGYIEWSVKNNILVGIGGGKFDPDGLITRKQMAVMMDRYATVIGFKLPEVHTQNTFADNAKIGAWAAPSVKRIQMAGILQGKNNNFYDPQGTAARAEASAVLRRFVELMIFSDTAQGWVKNDSGQWMFFKEGKALTGWQTVEGKVYCFDSSGGAFASGWTQNAKGEWFFLSSDGSAVTGWKDIKTNGDLKSYYFDTYGVMIVGKWLQIDGKWYYFNADGSLAKSTKIDGYEVDENGVRKTK</sequence>
<feature type="signal peptide" evidence="4">
    <location>
        <begin position="1"/>
        <end position="25"/>
    </location>
</feature>
<evidence type="ECO:0000313" key="6">
    <source>
        <dbReference type="EMBL" id="ADY57323.1"/>
    </source>
</evidence>
<dbReference type="Pfam" id="PF19127">
    <property type="entry name" value="Choline_bind_3"/>
    <property type="match status" value="1"/>
</dbReference>
<evidence type="ECO:0000256" key="2">
    <source>
        <dbReference type="PROSITE-ProRule" id="PRU00591"/>
    </source>
</evidence>
<dbReference type="STRING" id="645991.Sgly_3055"/>
<feature type="compositionally biased region" description="Polar residues" evidence="3">
    <location>
        <begin position="77"/>
        <end position="101"/>
    </location>
</feature>
<dbReference type="Proteomes" id="UP000007488">
    <property type="component" value="Chromosome"/>
</dbReference>
<organism evidence="6 7">
    <name type="scientific">Syntrophobotulus glycolicus (strain DSM 8271 / FlGlyR)</name>
    <dbReference type="NCBI Taxonomy" id="645991"/>
    <lineage>
        <taxon>Bacteria</taxon>
        <taxon>Bacillati</taxon>
        <taxon>Bacillota</taxon>
        <taxon>Clostridia</taxon>
        <taxon>Eubacteriales</taxon>
        <taxon>Desulfitobacteriaceae</taxon>
        <taxon>Syntrophobotulus</taxon>
    </lineage>
</organism>
<evidence type="ECO:0000313" key="7">
    <source>
        <dbReference type="Proteomes" id="UP000007488"/>
    </source>
</evidence>
<evidence type="ECO:0000256" key="4">
    <source>
        <dbReference type="SAM" id="SignalP"/>
    </source>
</evidence>
<dbReference type="HOGENOM" id="CLU_231132_0_0_9"/>
<dbReference type="KEGG" id="sgy:Sgly_3055"/>
<proteinExistence type="predicted"/>
<feature type="compositionally biased region" description="Polar residues" evidence="3">
    <location>
        <begin position="1311"/>
        <end position="1336"/>
    </location>
</feature>
<dbReference type="EMBL" id="CP002547">
    <property type="protein sequence ID" value="ADY57323.1"/>
    <property type="molecule type" value="Genomic_DNA"/>
</dbReference>
<feature type="domain" description="SLH" evidence="5">
    <location>
        <begin position="1663"/>
        <end position="1726"/>
    </location>
</feature>
<dbReference type="Pfam" id="PF00395">
    <property type="entry name" value="SLH"/>
    <property type="match status" value="3"/>
</dbReference>
<dbReference type="eggNOG" id="COG5263">
    <property type="taxonomic scope" value="Bacteria"/>
</dbReference>
<dbReference type="eggNOG" id="COG3210">
    <property type="taxonomic scope" value="Bacteria"/>
</dbReference>
<dbReference type="SUPFAM" id="SSF69360">
    <property type="entry name" value="Cell wall binding repeat"/>
    <property type="match status" value="1"/>
</dbReference>
<feature type="domain" description="SLH" evidence="5">
    <location>
        <begin position="1600"/>
        <end position="1660"/>
    </location>
</feature>
<reference evidence="6 7" key="1">
    <citation type="journal article" date="2011" name="Stand. Genomic Sci.">
        <title>Complete genome sequence of Syntrophobotulus glycolicus type strain (FlGlyR).</title>
        <authorList>
            <person name="Han C."/>
            <person name="Mwirichia R."/>
            <person name="Chertkov O."/>
            <person name="Held B."/>
            <person name="Lapidus A."/>
            <person name="Nolan M."/>
            <person name="Lucas S."/>
            <person name="Hammon N."/>
            <person name="Deshpande S."/>
            <person name="Cheng J.F."/>
            <person name="Tapia R."/>
            <person name="Goodwin L."/>
            <person name="Pitluck S."/>
            <person name="Huntemann M."/>
            <person name="Liolios K."/>
            <person name="Ivanova N."/>
            <person name="Pagani I."/>
            <person name="Mavromatis K."/>
            <person name="Ovchinikova G."/>
            <person name="Pati A."/>
            <person name="Chen A."/>
            <person name="Palaniappan K."/>
            <person name="Land M."/>
            <person name="Hauser L."/>
            <person name="Brambilla E.M."/>
            <person name="Rohde M."/>
            <person name="Spring S."/>
            <person name="Sikorski J."/>
            <person name="Goker M."/>
            <person name="Woyke T."/>
            <person name="Bristow J."/>
            <person name="Eisen J.A."/>
            <person name="Markowitz V."/>
            <person name="Hugenholtz P."/>
            <person name="Kyrpides N.C."/>
            <person name="Klenk H.P."/>
            <person name="Detter J.C."/>
        </authorList>
    </citation>
    <scope>NUCLEOTIDE SEQUENCE [LARGE SCALE GENOMIC DNA]</scope>
    <source>
        <strain evidence="7">DSM 8271 / FlGlyR</strain>
    </source>
</reference>
<feature type="region of interest" description="Disordered" evidence="3">
    <location>
        <begin position="1299"/>
        <end position="1336"/>
    </location>
</feature>
<accession>F0T0F1</accession>
<feature type="region of interest" description="Disordered" evidence="3">
    <location>
        <begin position="74"/>
        <end position="130"/>
    </location>
</feature>
<keyword evidence="7" id="KW-1185">Reference proteome</keyword>